<evidence type="ECO:0000313" key="6">
    <source>
        <dbReference type="Proteomes" id="UP000034444"/>
    </source>
</evidence>
<evidence type="ECO:0000313" key="5">
    <source>
        <dbReference type="EMBL" id="AKF24675.1"/>
    </source>
</evidence>
<evidence type="ECO:0000259" key="4">
    <source>
        <dbReference type="Pfam" id="PF25973"/>
    </source>
</evidence>
<dbReference type="Pfam" id="PF25954">
    <property type="entry name" value="Beta-barrel_RND_2"/>
    <property type="match status" value="1"/>
</dbReference>
<dbReference type="Gene3D" id="2.40.50.100">
    <property type="match status" value="1"/>
</dbReference>
<proteinExistence type="inferred from homology"/>
<feature type="domain" description="CusB-like beta-barrel" evidence="3">
    <location>
        <begin position="196"/>
        <end position="266"/>
    </location>
</feature>
<gene>
    <name evidence="5" type="ORF">YH65_04195</name>
</gene>
<dbReference type="OrthoDB" id="9806939at2"/>
<reference evidence="5 6" key="1">
    <citation type="submission" date="2015-04" db="EMBL/GenBank/DDBJ databases">
        <title>Complete genome sequence of Sulfurovum lithotrophicum ATCC BAA-797T.</title>
        <authorList>
            <person name="Ahn J."/>
            <person name="Park G."/>
            <person name="Jeon W."/>
            <person name="Jang Y."/>
            <person name="Jang M."/>
            <person name="Lee H."/>
            <person name="Lee H."/>
        </authorList>
    </citation>
    <scope>NUCLEOTIDE SEQUENCE [LARGE SCALE GENOMIC DNA]</scope>
    <source>
        <strain evidence="6">ATCC BAA-797 / 42BKT</strain>
    </source>
</reference>
<dbReference type="Gene3D" id="2.40.30.170">
    <property type="match status" value="1"/>
</dbReference>
<dbReference type="SUPFAM" id="SSF111369">
    <property type="entry name" value="HlyD-like secretion proteins"/>
    <property type="match status" value="1"/>
</dbReference>
<feature type="signal peptide" evidence="2">
    <location>
        <begin position="1"/>
        <end position="21"/>
    </location>
</feature>
<name>A0A7U4RQC1_9BACT</name>
<dbReference type="Proteomes" id="UP000034444">
    <property type="component" value="Chromosome"/>
</dbReference>
<dbReference type="EMBL" id="CP011308">
    <property type="protein sequence ID" value="AKF24675.1"/>
    <property type="molecule type" value="Genomic_DNA"/>
</dbReference>
<feature type="domain" description="CzcB-like barrel-sandwich hybrid" evidence="4">
    <location>
        <begin position="37"/>
        <end position="182"/>
    </location>
</feature>
<accession>A0A7U4RQC1</accession>
<evidence type="ECO:0000256" key="1">
    <source>
        <dbReference type="ARBA" id="ARBA00009477"/>
    </source>
</evidence>
<dbReference type="InterPro" id="IPR058792">
    <property type="entry name" value="Beta-barrel_RND_2"/>
</dbReference>
<dbReference type="RefSeq" id="WP_046550768.1">
    <property type="nucleotide sequence ID" value="NZ_CP011308.1"/>
</dbReference>
<keyword evidence="6" id="KW-1185">Reference proteome</keyword>
<protein>
    <submittedName>
        <fullName evidence="5">Acriflavin resistance protein</fullName>
    </submittedName>
</protein>
<dbReference type="PANTHER" id="PTHR30469">
    <property type="entry name" value="MULTIDRUG RESISTANCE PROTEIN MDTA"/>
    <property type="match status" value="1"/>
</dbReference>
<dbReference type="InterPro" id="IPR058647">
    <property type="entry name" value="BSH_CzcB-like"/>
</dbReference>
<feature type="chain" id="PRO_5031012770" evidence="2">
    <location>
        <begin position="22"/>
        <end position="281"/>
    </location>
</feature>
<reference evidence="6" key="2">
    <citation type="journal article" date="2017" name="Stand. Genomic Sci.">
        <title>Complete genome sequence of the sulfur-oxidizing chemolithoautotrophic Sulfurovum lithotrophicum 42BKTT.</title>
        <authorList>
            <person name="Jeon W."/>
            <person name="Priscilla L."/>
            <person name="Park G."/>
            <person name="Lee H."/>
            <person name="Lee N."/>
            <person name="Lee D."/>
            <person name="Kwon H."/>
            <person name="Ahn I."/>
            <person name="Lee C."/>
            <person name="Lee H."/>
            <person name="Ahn J."/>
        </authorList>
    </citation>
    <scope>NUCLEOTIDE SEQUENCE [LARGE SCALE GENOMIC DNA]</scope>
    <source>
        <strain evidence="6">ATCC BAA-797 / 42BKT</strain>
    </source>
</reference>
<organism evidence="5 6">
    <name type="scientific">Sulfurovum lithotrophicum</name>
    <dbReference type="NCBI Taxonomy" id="206403"/>
    <lineage>
        <taxon>Bacteria</taxon>
        <taxon>Pseudomonadati</taxon>
        <taxon>Campylobacterota</taxon>
        <taxon>Epsilonproteobacteria</taxon>
        <taxon>Campylobacterales</taxon>
        <taxon>Sulfurovaceae</taxon>
        <taxon>Sulfurovum</taxon>
    </lineage>
</organism>
<evidence type="ECO:0000259" key="3">
    <source>
        <dbReference type="Pfam" id="PF25954"/>
    </source>
</evidence>
<dbReference type="KEGG" id="slh:YH65_04195"/>
<dbReference type="NCBIfam" id="TIGR01730">
    <property type="entry name" value="RND_mfp"/>
    <property type="match status" value="1"/>
</dbReference>
<evidence type="ECO:0000256" key="2">
    <source>
        <dbReference type="SAM" id="SignalP"/>
    </source>
</evidence>
<dbReference type="GO" id="GO:1990281">
    <property type="term" value="C:efflux pump complex"/>
    <property type="evidence" value="ECO:0007669"/>
    <property type="project" value="TreeGrafter"/>
</dbReference>
<dbReference type="InterPro" id="IPR006143">
    <property type="entry name" value="RND_pump_MFP"/>
</dbReference>
<dbReference type="AlphaFoldDB" id="A0A7U4RQC1"/>
<dbReference type="Pfam" id="PF25973">
    <property type="entry name" value="BSH_CzcB"/>
    <property type="match status" value="1"/>
</dbReference>
<comment type="similarity">
    <text evidence="1">Belongs to the membrane fusion protein (MFP) (TC 8.A.1) family.</text>
</comment>
<keyword evidence="2" id="KW-0732">Signal</keyword>
<sequence length="281" mass="31792">MKKTLITALILFSFPATGLLANTINITGTVVSDNQKYIGARYMGYVKEVFVNIGDRVKREDDLFKMDSAEFDILKEQANLALEQAEILTDVYRSKLDEIRRNKALLSRNKNSTFNFEDMNENLSITAEHTSSMLKAMKAIVKSASQKAKEVSIISHYLEIKAPSNGIIVQKNLHVGDMVMPGFPVMVLVDLDHPEIEAQVSESDLLKINKGDFVKFTIPSIRYYGRGRIKSIVPSANPMTHTFTIRIKFKKDSEKIYPGMYAKIEIEYDPTVYEQNFASSD</sequence>
<dbReference type="GO" id="GO:0015562">
    <property type="term" value="F:efflux transmembrane transporter activity"/>
    <property type="evidence" value="ECO:0007669"/>
    <property type="project" value="TreeGrafter"/>
</dbReference>